<dbReference type="InterPro" id="IPR038305">
    <property type="entry name" value="HeLo_sf"/>
</dbReference>
<evidence type="ECO:0000259" key="8">
    <source>
        <dbReference type="Pfam" id="PF17046"/>
    </source>
</evidence>
<evidence type="ECO:0000313" key="10">
    <source>
        <dbReference type="EMBL" id="KIM98745.1"/>
    </source>
</evidence>
<protein>
    <recommendedName>
        <fullName evidence="12">DUF676 domain-containing protein</fullName>
    </recommendedName>
</protein>
<keyword evidence="11" id="KW-1185">Reference proteome</keyword>
<organism evidence="10 11">
    <name type="scientific">Oidiodendron maius (strain Zn)</name>
    <dbReference type="NCBI Taxonomy" id="913774"/>
    <lineage>
        <taxon>Eukaryota</taxon>
        <taxon>Fungi</taxon>
        <taxon>Dikarya</taxon>
        <taxon>Ascomycota</taxon>
        <taxon>Pezizomycotina</taxon>
        <taxon>Leotiomycetes</taxon>
        <taxon>Leotiomycetes incertae sedis</taxon>
        <taxon>Myxotrichaceae</taxon>
        <taxon>Oidiodendron</taxon>
    </lineage>
</organism>
<dbReference type="GO" id="GO:0005783">
    <property type="term" value="C:endoplasmic reticulum"/>
    <property type="evidence" value="ECO:0007669"/>
    <property type="project" value="UniProtKB-SubCell"/>
</dbReference>
<reference evidence="11" key="2">
    <citation type="submission" date="2015-01" db="EMBL/GenBank/DDBJ databases">
        <title>Evolutionary Origins and Diversification of the Mycorrhizal Mutualists.</title>
        <authorList>
            <consortium name="DOE Joint Genome Institute"/>
            <consortium name="Mycorrhizal Genomics Consortium"/>
            <person name="Kohler A."/>
            <person name="Kuo A."/>
            <person name="Nagy L.G."/>
            <person name="Floudas D."/>
            <person name="Copeland A."/>
            <person name="Barry K.W."/>
            <person name="Cichocki N."/>
            <person name="Veneault-Fourrey C."/>
            <person name="LaButti K."/>
            <person name="Lindquist E.A."/>
            <person name="Lipzen A."/>
            <person name="Lundell T."/>
            <person name="Morin E."/>
            <person name="Murat C."/>
            <person name="Riley R."/>
            <person name="Ohm R."/>
            <person name="Sun H."/>
            <person name="Tunlid A."/>
            <person name="Henrissat B."/>
            <person name="Grigoriev I.V."/>
            <person name="Hibbett D.S."/>
            <person name="Martin F."/>
        </authorList>
    </citation>
    <scope>NUCLEOTIDE SEQUENCE [LARGE SCALE GENOMIC DNA]</scope>
    <source>
        <strain evidence="11">Zn</strain>
    </source>
</reference>
<dbReference type="Pfam" id="PF17109">
    <property type="entry name" value="Goodbye"/>
    <property type="match status" value="1"/>
</dbReference>
<evidence type="ECO:0000256" key="3">
    <source>
        <dbReference type="ARBA" id="ARBA00004370"/>
    </source>
</evidence>
<feature type="domain" description="Fungal death-pathway protein SesB" evidence="8">
    <location>
        <begin position="770"/>
        <end position="794"/>
    </location>
</feature>
<sequence>MSVKVIRDPGESARVDIVLVHGWLGGNAPWTSEASVFWPEKFLAAKVPEARILSYEYDIELDSFWNEEDLITETSNEMIDLLMEERPEKAEKRAVLLVAHCLGGLICENALAVGSQHDERKKLVGCVKGVLLLGTPHFQPETLTAATTYFQLAQEAVPSDSDLKKKSKWVTSIPQKFAELRKAVPIDLECYYEGSNVKVGDSDVKIVDKSLAQCPEGSPAERLACNHERMSRFESEGDKDFAKILRVIKKWVAKIPPPEKEGTAVTLLRMAAQVATGATGEVESDLAQLWQAAVEDYEKTTKKSLRLEQFRSMDAIMNGTEGLSNKFKDFRDDKSKVAKVRTALKNNMWLIQKIVNAVQVVGGVASAFPPAMPASLIFTAFAQVTQSFADVSADYDKVMGFFEFTHRFFDRLSMIEDRMPKLPPFQRCVTRVFSSMLKICSVAQEYAKEKRFKKWLETLVNGSDGALSGANADMEQAVNELSQAVGLATLRTVEIMSDLLQSVDGNVEFLVSKSTIIEERTEVIQSNTSTIIKQNKDLESKQDEMAEMLKELSLNFNTGVDHFGSIQMGQDLAENFKTSLLKLDVVRLKLTRWGQSVGLANLDEEKSLQQAKLPPKDIPTVKKLLKRILNIFSNAERMSTEFQEDNEDDDSSLAVVDPAKALDKVSASLHQNMYDLAKKRQGNSELEPKGDLTMYEETAFERLIEDLNKLVDSLVELFPAIQEEQRKLAEEEVSEMKKIKEALPLLKEVAGQDKLLSEAVVKVIQSTSTYTNSVVFSGPNSGFQIGNNAGSVSGVRFG</sequence>
<dbReference type="InterPro" id="IPR029498">
    <property type="entry name" value="HeLo_dom"/>
</dbReference>
<accession>A0A0C3GRR7</accession>
<dbReference type="Pfam" id="PF17046">
    <property type="entry name" value="Ses_B"/>
    <property type="match status" value="1"/>
</dbReference>
<dbReference type="Gene3D" id="3.40.50.1820">
    <property type="entry name" value="alpha/beta hydrolase"/>
    <property type="match status" value="1"/>
</dbReference>
<dbReference type="HOGENOM" id="CLU_352357_0_0_1"/>
<proteinExistence type="predicted"/>
<dbReference type="InterPro" id="IPR052374">
    <property type="entry name" value="SERAC1"/>
</dbReference>
<evidence type="ECO:0000256" key="6">
    <source>
        <dbReference type="ARBA" id="ARBA00023136"/>
    </source>
</evidence>
<dbReference type="Gene3D" id="1.20.120.1020">
    <property type="entry name" value="Prion-inhibition and propagation, HeLo domain"/>
    <property type="match status" value="1"/>
</dbReference>
<feature type="domain" description="Prion-inhibition and propagation HeLo" evidence="7">
    <location>
        <begin position="556"/>
        <end position="741"/>
    </location>
</feature>
<dbReference type="InParanoid" id="A0A0C3GRR7"/>
<evidence type="ECO:0000256" key="2">
    <source>
        <dbReference type="ARBA" id="ARBA00004240"/>
    </source>
</evidence>
<dbReference type="PANTHER" id="PTHR48182:SF2">
    <property type="entry name" value="PROTEIN SERAC1"/>
    <property type="match status" value="1"/>
</dbReference>
<evidence type="ECO:0000313" key="11">
    <source>
        <dbReference type="Proteomes" id="UP000054321"/>
    </source>
</evidence>
<dbReference type="EMBL" id="KN832880">
    <property type="protein sequence ID" value="KIM98745.1"/>
    <property type="molecule type" value="Genomic_DNA"/>
</dbReference>
<dbReference type="Pfam" id="PF14479">
    <property type="entry name" value="HeLo"/>
    <property type="match status" value="1"/>
</dbReference>
<dbReference type="OrthoDB" id="20872at2759"/>
<dbReference type="InterPro" id="IPR031350">
    <property type="entry name" value="Goodbye_dom"/>
</dbReference>
<feature type="domain" description="Fungal STAND N-terminal Goodbye" evidence="9">
    <location>
        <begin position="290"/>
        <end position="412"/>
    </location>
</feature>
<dbReference type="PANTHER" id="PTHR48182">
    <property type="entry name" value="PROTEIN SERAC1"/>
    <property type="match status" value="1"/>
</dbReference>
<evidence type="ECO:0000259" key="7">
    <source>
        <dbReference type="Pfam" id="PF14479"/>
    </source>
</evidence>
<gene>
    <name evidence="10" type="ORF">OIDMADRAFT_57090</name>
</gene>
<keyword evidence="5" id="KW-0496">Mitochondrion</keyword>
<dbReference type="Proteomes" id="UP000054321">
    <property type="component" value="Unassembled WGS sequence"/>
</dbReference>
<evidence type="ECO:0000256" key="4">
    <source>
        <dbReference type="ARBA" id="ARBA00022824"/>
    </source>
</evidence>
<comment type="subcellular location">
    <subcellularLocation>
        <location evidence="2">Endoplasmic reticulum</location>
    </subcellularLocation>
    <subcellularLocation>
        <location evidence="3">Membrane</location>
    </subcellularLocation>
    <subcellularLocation>
        <location evidence="1">Mitochondrion</location>
    </subcellularLocation>
</comment>
<keyword evidence="4" id="KW-0256">Endoplasmic reticulum</keyword>
<evidence type="ECO:0000259" key="9">
    <source>
        <dbReference type="Pfam" id="PF17109"/>
    </source>
</evidence>
<dbReference type="AlphaFoldDB" id="A0A0C3GRR7"/>
<evidence type="ECO:0000256" key="5">
    <source>
        <dbReference type="ARBA" id="ARBA00023128"/>
    </source>
</evidence>
<keyword evidence="6" id="KW-0472">Membrane</keyword>
<dbReference type="GO" id="GO:0005739">
    <property type="term" value="C:mitochondrion"/>
    <property type="evidence" value="ECO:0007669"/>
    <property type="project" value="UniProtKB-SubCell"/>
</dbReference>
<dbReference type="InterPro" id="IPR031469">
    <property type="entry name" value="SesB_dom"/>
</dbReference>
<dbReference type="SUPFAM" id="SSF53474">
    <property type="entry name" value="alpha/beta-Hydrolases"/>
    <property type="match status" value="1"/>
</dbReference>
<evidence type="ECO:0000256" key="1">
    <source>
        <dbReference type="ARBA" id="ARBA00004173"/>
    </source>
</evidence>
<dbReference type="InterPro" id="IPR029058">
    <property type="entry name" value="AB_hydrolase_fold"/>
</dbReference>
<evidence type="ECO:0008006" key="12">
    <source>
        <dbReference type="Google" id="ProtNLM"/>
    </source>
</evidence>
<name>A0A0C3GRR7_OIDMZ</name>
<reference evidence="10 11" key="1">
    <citation type="submission" date="2014-04" db="EMBL/GenBank/DDBJ databases">
        <authorList>
            <consortium name="DOE Joint Genome Institute"/>
            <person name="Kuo A."/>
            <person name="Martino E."/>
            <person name="Perotto S."/>
            <person name="Kohler A."/>
            <person name="Nagy L.G."/>
            <person name="Floudas D."/>
            <person name="Copeland A."/>
            <person name="Barry K.W."/>
            <person name="Cichocki N."/>
            <person name="Veneault-Fourrey C."/>
            <person name="LaButti K."/>
            <person name="Lindquist E.A."/>
            <person name="Lipzen A."/>
            <person name="Lundell T."/>
            <person name="Morin E."/>
            <person name="Murat C."/>
            <person name="Sun H."/>
            <person name="Tunlid A."/>
            <person name="Henrissat B."/>
            <person name="Grigoriev I.V."/>
            <person name="Hibbett D.S."/>
            <person name="Martin F."/>
            <person name="Nordberg H.P."/>
            <person name="Cantor M.N."/>
            <person name="Hua S.X."/>
        </authorList>
    </citation>
    <scope>NUCLEOTIDE SEQUENCE [LARGE SCALE GENOMIC DNA]</scope>
    <source>
        <strain evidence="10 11">Zn</strain>
    </source>
</reference>
<dbReference type="GO" id="GO:0016020">
    <property type="term" value="C:membrane"/>
    <property type="evidence" value="ECO:0007669"/>
    <property type="project" value="UniProtKB-SubCell"/>
</dbReference>